<evidence type="ECO:0000256" key="4">
    <source>
        <dbReference type="ARBA" id="ARBA00022722"/>
    </source>
</evidence>
<keyword evidence="13" id="KW-1185">Reference proteome</keyword>
<dbReference type="Gene3D" id="3.70.10.10">
    <property type="match status" value="1"/>
</dbReference>
<dbReference type="GO" id="GO:0030896">
    <property type="term" value="C:checkpoint clamp complex"/>
    <property type="evidence" value="ECO:0007669"/>
    <property type="project" value="InterPro"/>
</dbReference>
<keyword evidence="6" id="KW-0378">Hydrolase</keyword>
<dbReference type="GO" id="GO:0071479">
    <property type="term" value="P:cellular response to ionizing radiation"/>
    <property type="evidence" value="ECO:0007669"/>
    <property type="project" value="TreeGrafter"/>
</dbReference>
<keyword evidence="7" id="KW-0269">Exonuclease</keyword>
<protein>
    <recommendedName>
        <fullName evidence="10">Cell cycle checkpoint control protein RAD9A</fullName>
    </recommendedName>
    <alternativeName>
        <fullName evidence="11">DNA repair exonuclease rad9 homolog A</fullName>
    </alternativeName>
</protein>
<dbReference type="Proteomes" id="UP000015103">
    <property type="component" value="Unassembled WGS sequence"/>
</dbReference>
<dbReference type="GeneID" id="141457574"/>
<dbReference type="STRING" id="13249.T1HAU0"/>
<keyword evidence="8" id="KW-0539">Nucleus</keyword>
<dbReference type="InParanoid" id="T1HAU0"/>
<dbReference type="EnsemblMetazoa" id="RPRC001146-RA">
    <property type="protein sequence ID" value="RPRC001146-PA"/>
    <property type="gene ID" value="RPRC001146"/>
</dbReference>
<evidence type="ECO:0000256" key="10">
    <source>
        <dbReference type="ARBA" id="ARBA00069752"/>
    </source>
</evidence>
<dbReference type="InterPro" id="IPR007268">
    <property type="entry name" value="Rad9/Ddc1"/>
</dbReference>
<dbReference type="PANTHER" id="PTHR15237:SF0">
    <property type="entry name" value="CELL CYCLE CHECKPOINT CONTROL PROTEIN"/>
    <property type="match status" value="1"/>
</dbReference>
<evidence type="ECO:0000256" key="2">
    <source>
        <dbReference type="ARBA" id="ARBA00008494"/>
    </source>
</evidence>
<dbReference type="AlphaFoldDB" id="T1HAU0"/>
<evidence type="ECO:0000256" key="11">
    <source>
        <dbReference type="ARBA" id="ARBA00079896"/>
    </source>
</evidence>
<evidence type="ECO:0000313" key="12">
    <source>
        <dbReference type="EnsemblMetazoa" id="RPRC001146-PA"/>
    </source>
</evidence>
<dbReference type="eggNOG" id="KOG2810">
    <property type="taxonomic scope" value="Eukaryota"/>
</dbReference>
<comment type="function">
    <text evidence="9">Component of the 9-1-1 cell-cycle checkpoint response complex that plays a major role in DNA repair. The 9-1-1 complex is recruited to DNA lesion upon damage by the RAD17-replication factor C (RFC) clamp loader complex. Acts then as a sliding clamp platform on DNA for several proteins involved in long-patch base excision repair (LP-BER). The 9-1-1 complex stimulates DNA polymerase beta (POLB) activity by increasing its affinity for the 3'-OH end of the primer-template and stabilizes POLB to those sites where LP-BER proceeds; endonuclease FEN1 cleavage activity on substrates with double, nick, or gap flaps of distinct sequences and lengths; and DNA ligase I (LIG1) on long-patch base excision repair substrates. The 9-1-1 complex is necessary for the recruitment of RHNO1 to sites of double-stranded breaks (DSB) occurring during the S phase. RAD9A possesses 3'-&gt;5' double stranded DNA exonuclease activity.</text>
</comment>
<dbReference type="GO" id="GO:0004527">
    <property type="term" value="F:exonuclease activity"/>
    <property type="evidence" value="ECO:0007669"/>
    <property type="project" value="UniProtKB-KW"/>
</dbReference>
<dbReference type="GO" id="GO:0000076">
    <property type="term" value="P:DNA replication checkpoint signaling"/>
    <property type="evidence" value="ECO:0007669"/>
    <property type="project" value="TreeGrafter"/>
</dbReference>
<evidence type="ECO:0000256" key="8">
    <source>
        <dbReference type="ARBA" id="ARBA00023242"/>
    </source>
</evidence>
<comment type="subcellular location">
    <subcellularLocation>
        <location evidence="1">Nucleus</location>
    </subcellularLocation>
</comment>
<dbReference type="RefSeq" id="XP_073990855.1">
    <property type="nucleotide sequence ID" value="XM_074134754.1"/>
</dbReference>
<accession>T1HAU0</accession>
<proteinExistence type="inferred from homology"/>
<keyword evidence="3" id="KW-0597">Phosphoprotein</keyword>
<dbReference type="EMBL" id="ACPB03017117">
    <property type="status" value="NOT_ANNOTATED_CDS"/>
    <property type="molecule type" value="Genomic_DNA"/>
</dbReference>
<dbReference type="GO" id="GO:0006281">
    <property type="term" value="P:DNA repair"/>
    <property type="evidence" value="ECO:0007669"/>
    <property type="project" value="TreeGrafter"/>
</dbReference>
<keyword evidence="4" id="KW-0540">Nuclease</keyword>
<evidence type="ECO:0000256" key="7">
    <source>
        <dbReference type="ARBA" id="ARBA00022839"/>
    </source>
</evidence>
<name>T1HAU0_RHOPR</name>
<dbReference type="VEuPathDB" id="VectorBase:RPRC001146"/>
<evidence type="ECO:0000313" key="13">
    <source>
        <dbReference type="Proteomes" id="UP000015103"/>
    </source>
</evidence>
<organism evidence="12 13">
    <name type="scientific">Rhodnius prolixus</name>
    <name type="common">Triatomid bug</name>
    <dbReference type="NCBI Taxonomy" id="13249"/>
    <lineage>
        <taxon>Eukaryota</taxon>
        <taxon>Metazoa</taxon>
        <taxon>Ecdysozoa</taxon>
        <taxon>Arthropoda</taxon>
        <taxon>Hexapoda</taxon>
        <taxon>Insecta</taxon>
        <taxon>Pterygota</taxon>
        <taxon>Neoptera</taxon>
        <taxon>Paraneoptera</taxon>
        <taxon>Hemiptera</taxon>
        <taxon>Heteroptera</taxon>
        <taxon>Panheteroptera</taxon>
        <taxon>Cimicomorpha</taxon>
        <taxon>Reduviidae</taxon>
        <taxon>Triatominae</taxon>
        <taxon>Rhodnius</taxon>
    </lineage>
</organism>
<dbReference type="FunFam" id="3.70.10.10:FF:000005">
    <property type="entry name" value="Cell cycle checkpoint control protein"/>
    <property type="match status" value="1"/>
</dbReference>
<sequence length="450" mass="50725">MKCVVPNQNVKIIARAIHSLSKIGDELFIEPKVNEMVFRSVNMAQSAFAEFKMAQCFFSSFIFSDPEDCDSLCKVTMRSCINVFKNVHNLDKQVENCEIRMKPDATVVIFQIKFTNAPIKKYSLPIIESEKLEASVPTEILNRLTASSKMLMSTVKNFRYSEDEITITTEKDKTYIKNHIEIKKDTHSMRTELCFHPSEFETYSVFQPSCVTFCFKELRAVLLFAEPSNLSVSVSFSSPGMPIIFQVSNQPAYEANYVVSTLNANAANLEMNLTRQSKVTNHQKHPEAFNTSLQHRPSVYSFIDETEPNAVDQNLVVEESIPTSDNVNVLDINSKNSQIEVYQEQLINSDNASVKNSKKRKHTDDSHSFSLSDGIESMYSFNSNTFNKNSSTKVADKSGGTSSNDINKDDSLLLIKTVFARCFKNKNVNVLEKISGNEVVIADSSDRESV</sequence>
<dbReference type="SUPFAM" id="SSF55979">
    <property type="entry name" value="DNA clamp"/>
    <property type="match status" value="1"/>
</dbReference>
<dbReference type="OMA" id="NICRLSM"/>
<dbReference type="GO" id="GO:0031573">
    <property type="term" value="P:mitotic intra-S DNA damage checkpoint signaling"/>
    <property type="evidence" value="ECO:0007669"/>
    <property type="project" value="TreeGrafter"/>
</dbReference>
<evidence type="ECO:0000256" key="3">
    <source>
        <dbReference type="ARBA" id="ARBA00022553"/>
    </source>
</evidence>
<dbReference type="HOGENOM" id="CLU_049242_1_1_1"/>
<evidence type="ECO:0000256" key="9">
    <source>
        <dbReference type="ARBA" id="ARBA00059283"/>
    </source>
</evidence>
<dbReference type="Pfam" id="PF04139">
    <property type="entry name" value="Rad9"/>
    <property type="match status" value="1"/>
</dbReference>
<reference evidence="12" key="1">
    <citation type="submission" date="2015-05" db="UniProtKB">
        <authorList>
            <consortium name="EnsemblMetazoa"/>
        </authorList>
    </citation>
    <scope>IDENTIFICATION</scope>
</reference>
<evidence type="ECO:0000256" key="6">
    <source>
        <dbReference type="ARBA" id="ARBA00022801"/>
    </source>
</evidence>
<evidence type="ECO:0000256" key="1">
    <source>
        <dbReference type="ARBA" id="ARBA00004123"/>
    </source>
</evidence>
<evidence type="ECO:0000256" key="5">
    <source>
        <dbReference type="ARBA" id="ARBA00022763"/>
    </source>
</evidence>
<dbReference type="FunCoup" id="T1HAU0">
    <property type="interactions" value="1001"/>
</dbReference>
<keyword evidence="5" id="KW-0227">DNA damage</keyword>
<dbReference type="PANTHER" id="PTHR15237">
    <property type="entry name" value="DNA REPAIR PROTEIN RAD9"/>
    <property type="match status" value="1"/>
</dbReference>
<dbReference type="InterPro" id="IPR046938">
    <property type="entry name" value="DNA_clamp_sf"/>
</dbReference>
<comment type="similarity">
    <text evidence="2">Belongs to the rad9 family.</text>
</comment>